<name>I4B526_TURPD</name>
<dbReference type="EMBL" id="CP002959">
    <property type="protein sequence ID" value="AFM12383.1"/>
    <property type="molecule type" value="Genomic_DNA"/>
</dbReference>
<dbReference type="SMART" id="SM00044">
    <property type="entry name" value="CYCc"/>
    <property type="match status" value="1"/>
</dbReference>
<dbReference type="InterPro" id="IPR003018">
    <property type="entry name" value="GAF"/>
</dbReference>
<dbReference type="STRING" id="869212.Turpa_1736"/>
<dbReference type="Gene3D" id="3.30.450.40">
    <property type="match status" value="1"/>
</dbReference>
<dbReference type="PANTHER" id="PTHR43102:SF2">
    <property type="entry name" value="GAF DOMAIN-CONTAINING PROTEIN"/>
    <property type="match status" value="1"/>
</dbReference>
<evidence type="ECO:0000259" key="1">
    <source>
        <dbReference type="PROSITE" id="PS50125"/>
    </source>
</evidence>
<dbReference type="Gene3D" id="3.30.70.1230">
    <property type="entry name" value="Nucleotide cyclase"/>
    <property type="match status" value="1"/>
</dbReference>
<protein>
    <submittedName>
        <fullName evidence="2">Adenylate/guanylate cyclase with GAF sensor(S)</fullName>
    </submittedName>
</protein>
<feature type="domain" description="Guanylate cyclase" evidence="1">
    <location>
        <begin position="214"/>
        <end position="339"/>
    </location>
</feature>
<dbReference type="AlphaFoldDB" id="I4B526"/>
<dbReference type="InterPro" id="IPR029787">
    <property type="entry name" value="Nucleotide_cyclase"/>
</dbReference>
<dbReference type="Pfam" id="PF01590">
    <property type="entry name" value="GAF"/>
    <property type="match status" value="1"/>
</dbReference>
<dbReference type="SUPFAM" id="SSF55073">
    <property type="entry name" value="Nucleotide cyclase"/>
    <property type="match status" value="1"/>
</dbReference>
<dbReference type="GO" id="GO:0035556">
    <property type="term" value="P:intracellular signal transduction"/>
    <property type="evidence" value="ECO:0007669"/>
    <property type="project" value="InterPro"/>
</dbReference>
<dbReference type="Proteomes" id="UP000006048">
    <property type="component" value="Chromosome"/>
</dbReference>
<organism evidence="2 3">
    <name type="scientific">Turneriella parva (strain ATCC BAA-1111 / DSM 21527 / NCTC 11395 / H)</name>
    <name type="common">Leptospira parva</name>
    <dbReference type="NCBI Taxonomy" id="869212"/>
    <lineage>
        <taxon>Bacteria</taxon>
        <taxon>Pseudomonadati</taxon>
        <taxon>Spirochaetota</taxon>
        <taxon>Spirochaetia</taxon>
        <taxon>Leptospirales</taxon>
        <taxon>Leptospiraceae</taxon>
        <taxon>Turneriella</taxon>
    </lineage>
</organism>
<gene>
    <name evidence="2" type="ordered locus">Turpa_1736</name>
</gene>
<dbReference type="CDD" id="cd07302">
    <property type="entry name" value="CHD"/>
    <property type="match status" value="1"/>
</dbReference>
<dbReference type="PROSITE" id="PS50125">
    <property type="entry name" value="GUANYLATE_CYCLASE_2"/>
    <property type="match status" value="1"/>
</dbReference>
<reference evidence="2 3" key="1">
    <citation type="submission" date="2012-06" db="EMBL/GenBank/DDBJ databases">
        <title>The complete chromosome of genome of Turneriella parva DSM 21527.</title>
        <authorList>
            <consortium name="US DOE Joint Genome Institute (JGI-PGF)"/>
            <person name="Lucas S."/>
            <person name="Han J."/>
            <person name="Lapidus A."/>
            <person name="Bruce D."/>
            <person name="Goodwin L."/>
            <person name="Pitluck S."/>
            <person name="Peters L."/>
            <person name="Kyrpides N."/>
            <person name="Mavromatis K."/>
            <person name="Ivanova N."/>
            <person name="Mikhailova N."/>
            <person name="Chertkov O."/>
            <person name="Detter J.C."/>
            <person name="Tapia R."/>
            <person name="Han C."/>
            <person name="Land M."/>
            <person name="Hauser L."/>
            <person name="Markowitz V."/>
            <person name="Cheng J.-F."/>
            <person name="Hugenholtz P."/>
            <person name="Woyke T."/>
            <person name="Wu D."/>
            <person name="Gronow S."/>
            <person name="Wellnitz S."/>
            <person name="Brambilla E."/>
            <person name="Klenk H.-P."/>
            <person name="Eisen J.A."/>
        </authorList>
    </citation>
    <scope>NUCLEOTIDE SEQUENCE [LARGE SCALE GENOMIC DNA]</scope>
    <source>
        <strain evidence="3">ATCC BAA-1111 / DSM 21527 / NCTC 11395 / H</strain>
    </source>
</reference>
<dbReference type="InterPro" id="IPR001054">
    <property type="entry name" value="A/G_cyclase"/>
</dbReference>
<dbReference type="Pfam" id="PF00211">
    <property type="entry name" value="Guanylate_cyc"/>
    <property type="match status" value="1"/>
</dbReference>
<keyword evidence="3" id="KW-1185">Reference proteome</keyword>
<sequence length="386" mass="42818">MPTTLTTPIPMNEDERLSALRRYDILDSEKEQLFDDLTRLAADITGTPVSLITLVDKDRVWIKSNVGFDAPETPREGAFCAHTIMTEDGMVVSDVSLDARFQNGVVDAEKSVRFYAGTPLKTRDGYNLGTLCVVDTKPREISEDALARLKMLARQAMAQIELRHNLGALAKTTRKAISLENLMKRYTSRSVWERADLTVENGRLDIHDEEVFATYLFLDVVGFTRFSEELGSSATVELLNAYFRPIVDVVFANGGDIDKFVGDQLFCLFQDGAQAVATALKIRAMLEELNQERAVRGDVTLNVTMGLHSGQAIRANVGGDDRRDNTLIGNAVNIAARLQKACRPGGILISQTLFESVQPHAKSEQQVRLRLKNLTETVLAHYIDAP</sequence>
<evidence type="ECO:0000313" key="3">
    <source>
        <dbReference type="Proteomes" id="UP000006048"/>
    </source>
</evidence>
<accession>I4B526</accession>
<evidence type="ECO:0000313" key="2">
    <source>
        <dbReference type="EMBL" id="AFM12383.1"/>
    </source>
</evidence>
<dbReference type="GO" id="GO:0009190">
    <property type="term" value="P:cyclic nucleotide biosynthetic process"/>
    <property type="evidence" value="ECO:0007669"/>
    <property type="project" value="InterPro"/>
</dbReference>
<dbReference type="RefSeq" id="WP_014802892.1">
    <property type="nucleotide sequence ID" value="NC_018020.1"/>
</dbReference>
<dbReference type="HOGENOM" id="CLU_000445_11_32_12"/>
<dbReference type="KEGG" id="tpx:Turpa_1736"/>
<dbReference type="GO" id="GO:0004016">
    <property type="term" value="F:adenylate cyclase activity"/>
    <property type="evidence" value="ECO:0007669"/>
    <property type="project" value="UniProtKB-ARBA"/>
</dbReference>
<proteinExistence type="predicted"/>
<dbReference type="PANTHER" id="PTHR43102">
    <property type="entry name" value="SLR1143 PROTEIN"/>
    <property type="match status" value="1"/>
</dbReference>
<dbReference type="SUPFAM" id="SSF55781">
    <property type="entry name" value="GAF domain-like"/>
    <property type="match status" value="1"/>
</dbReference>
<dbReference type="SMART" id="SM00065">
    <property type="entry name" value="GAF"/>
    <property type="match status" value="1"/>
</dbReference>
<dbReference type="PATRIC" id="fig|869212.3.peg.1736"/>
<dbReference type="OrthoDB" id="9806704at2"/>
<dbReference type="InterPro" id="IPR029016">
    <property type="entry name" value="GAF-like_dom_sf"/>
</dbReference>